<reference evidence="4 5" key="1">
    <citation type="journal article" date="2024" name="Proc. Natl. Acad. Sci. U.S.A.">
        <title>The genetic regulatory architecture and epigenomic basis for age-related changes in rattlesnake venom.</title>
        <authorList>
            <person name="Hogan M.P."/>
            <person name="Holding M.L."/>
            <person name="Nystrom G.S."/>
            <person name="Colston T.J."/>
            <person name="Bartlett D.A."/>
            <person name="Mason A.J."/>
            <person name="Ellsworth S.A."/>
            <person name="Rautsaw R.M."/>
            <person name="Lawrence K.C."/>
            <person name="Strickland J.L."/>
            <person name="He B."/>
            <person name="Fraser P."/>
            <person name="Margres M.J."/>
            <person name="Gilbert D.M."/>
            <person name="Gibbs H.L."/>
            <person name="Parkinson C.L."/>
            <person name="Rokyta D.R."/>
        </authorList>
    </citation>
    <scope>NUCLEOTIDE SEQUENCE [LARGE SCALE GENOMIC DNA]</scope>
    <source>
        <strain evidence="4">DRR0105</strain>
    </source>
</reference>
<evidence type="ECO:0000256" key="1">
    <source>
        <dbReference type="SAM" id="MobiDB-lite"/>
    </source>
</evidence>
<feature type="region of interest" description="Disordered" evidence="1">
    <location>
        <begin position="348"/>
        <end position="376"/>
    </location>
</feature>
<dbReference type="SUPFAM" id="SSF48726">
    <property type="entry name" value="Immunoglobulin"/>
    <property type="match status" value="1"/>
</dbReference>
<dbReference type="Proteomes" id="UP001474421">
    <property type="component" value="Unassembled WGS sequence"/>
</dbReference>
<dbReference type="EMBL" id="JAOTOJ010000011">
    <property type="protein sequence ID" value="KAK9394400.1"/>
    <property type="molecule type" value="Genomic_DNA"/>
</dbReference>
<dbReference type="AlphaFoldDB" id="A0AAW1AWQ8"/>
<proteinExistence type="predicted"/>
<evidence type="ECO:0000313" key="4">
    <source>
        <dbReference type="EMBL" id="KAK9394400.1"/>
    </source>
</evidence>
<evidence type="ECO:0000256" key="3">
    <source>
        <dbReference type="SAM" id="SignalP"/>
    </source>
</evidence>
<evidence type="ECO:0000256" key="2">
    <source>
        <dbReference type="SAM" id="Phobius"/>
    </source>
</evidence>
<protein>
    <submittedName>
        <fullName evidence="4">Carcinoembryonic antigen-related cell adhesion molecule 3-like</fullName>
    </submittedName>
</protein>
<organism evidence="4 5">
    <name type="scientific">Crotalus adamanteus</name>
    <name type="common">Eastern diamondback rattlesnake</name>
    <dbReference type="NCBI Taxonomy" id="8729"/>
    <lineage>
        <taxon>Eukaryota</taxon>
        <taxon>Metazoa</taxon>
        <taxon>Chordata</taxon>
        <taxon>Craniata</taxon>
        <taxon>Vertebrata</taxon>
        <taxon>Euteleostomi</taxon>
        <taxon>Lepidosauria</taxon>
        <taxon>Squamata</taxon>
        <taxon>Bifurcata</taxon>
        <taxon>Unidentata</taxon>
        <taxon>Episquamata</taxon>
        <taxon>Toxicofera</taxon>
        <taxon>Serpentes</taxon>
        <taxon>Colubroidea</taxon>
        <taxon>Viperidae</taxon>
        <taxon>Crotalinae</taxon>
        <taxon>Crotalus</taxon>
    </lineage>
</organism>
<feature type="signal peptide" evidence="3">
    <location>
        <begin position="1"/>
        <end position="27"/>
    </location>
</feature>
<evidence type="ECO:0000313" key="5">
    <source>
        <dbReference type="Proteomes" id="UP001474421"/>
    </source>
</evidence>
<sequence>MGLPLSSWGCLVLVLTAHILTSLLVLAQVGREITIVIHMEPQLPKLGDAVTLFPGEMKNDTISCVWYKGENESLAYSEILIYYIQNHTIYFKAAYDKRHFIGKDCLLHLHNLRSDDRAIYAIHKKRCGQSTRGKLRRLAGHFEALPACHKAFCPKSAKNIMATLPNYRKPSKQRTSQLAWLLTAHLASSYFVFVQAQKKIDFTILVTPRYPFEGHNVSLIPQAPPNGTISCLWTKGENKTEILMYYPSNRTFEPLFGFHSGHLPLEDCILFISNLSYLDMGMYGIIQTLPKKTLYGEGFLMITRESIPRKKNALGAGIIAGISAGCLIGVLLVIGLVTYQTRGFSLRSATTAEPAGSSPTQEASTNKESNQPGANKQTLEAEGNKILCVEFLPPPGSSSYYNYHQNCYSETSNSSPSLYPSSPSLYPSSPSLYPPSFYPSSPSLYPSFHSPSPSLYPSSPSLYSSPPSLYSSSPSLYPPSFYPSSPSLYPSSSSPSFYPPSFYPSSPSLYPSSSSPSLYPPSFYPSSPSLYPSSPSPSLSSLSHLFRVPYNFY</sequence>
<dbReference type="InterPro" id="IPR013783">
    <property type="entry name" value="Ig-like_fold"/>
</dbReference>
<dbReference type="Gene3D" id="2.60.40.10">
    <property type="entry name" value="Immunoglobulins"/>
    <property type="match status" value="2"/>
</dbReference>
<keyword evidence="3" id="KW-0732">Signal</keyword>
<feature type="chain" id="PRO_5043508639" evidence="3">
    <location>
        <begin position="28"/>
        <end position="553"/>
    </location>
</feature>
<keyword evidence="2" id="KW-0812">Transmembrane</keyword>
<accession>A0AAW1AWQ8</accession>
<name>A0AAW1AWQ8_CROAD</name>
<feature type="transmembrane region" description="Helical" evidence="2">
    <location>
        <begin position="313"/>
        <end position="339"/>
    </location>
</feature>
<keyword evidence="2" id="KW-0472">Membrane</keyword>
<gene>
    <name evidence="4" type="ORF">NXF25_014928</name>
</gene>
<comment type="caution">
    <text evidence="4">The sequence shown here is derived from an EMBL/GenBank/DDBJ whole genome shotgun (WGS) entry which is preliminary data.</text>
</comment>
<keyword evidence="2" id="KW-1133">Transmembrane helix</keyword>
<keyword evidence="5" id="KW-1185">Reference proteome</keyword>
<dbReference type="InterPro" id="IPR036179">
    <property type="entry name" value="Ig-like_dom_sf"/>
</dbReference>